<feature type="compositionally biased region" description="Basic and acidic residues" evidence="1">
    <location>
        <begin position="267"/>
        <end position="276"/>
    </location>
</feature>
<feature type="region of interest" description="Disordered" evidence="1">
    <location>
        <begin position="181"/>
        <end position="643"/>
    </location>
</feature>
<feature type="compositionally biased region" description="Polar residues" evidence="1">
    <location>
        <begin position="789"/>
        <end position="798"/>
    </location>
</feature>
<accession>A0A1Y1YJ40</accession>
<feature type="compositionally biased region" description="Polar residues" evidence="1">
    <location>
        <begin position="1140"/>
        <end position="1166"/>
    </location>
</feature>
<feature type="compositionally biased region" description="Polar residues" evidence="1">
    <location>
        <begin position="850"/>
        <end position="874"/>
    </location>
</feature>
<feature type="compositionally biased region" description="Polar residues" evidence="1">
    <location>
        <begin position="1013"/>
        <end position="1022"/>
    </location>
</feature>
<feature type="compositionally biased region" description="Polar residues" evidence="1">
    <location>
        <begin position="807"/>
        <end position="820"/>
    </location>
</feature>
<feature type="region of interest" description="Disordered" evidence="1">
    <location>
        <begin position="1122"/>
        <end position="1166"/>
    </location>
</feature>
<feature type="compositionally biased region" description="Low complexity" evidence="1">
    <location>
        <begin position="1"/>
        <end position="16"/>
    </location>
</feature>
<feature type="compositionally biased region" description="Basic and acidic residues" evidence="1">
    <location>
        <begin position="181"/>
        <end position="195"/>
    </location>
</feature>
<feature type="compositionally biased region" description="Polar residues" evidence="1">
    <location>
        <begin position="1060"/>
        <end position="1072"/>
    </location>
</feature>
<feature type="compositionally biased region" description="Basic and acidic residues" evidence="1">
    <location>
        <begin position="362"/>
        <end position="412"/>
    </location>
</feature>
<feature type="compositionally biased region" description="Basic and acidic residues" evidence="1">
    <location>
        <begin position="298"/>
        <end position="315"/>
    </location>
</feature>
<evidence type="ECO:0000313" key="2">
    <source>
        <dbReference type="EMBL" id="ORX98047.1"/>
    </source>
</evidence>
<feature type="compositionally biased region" description="Polar residues" evidence="1">
    <location>
        <begin position="101"/>
        <end position="120"/>
    </location>
</feature>
<feature type="compositionally biased region" description="Basic and acidic residues" evidence="1">
    <location>
        <begin position="462"/>
        <end position="485"/>
    </location>
</feature>
<dbReference type="InParanoid" id="A0A1Y1YJ40"/>
<feature type="region of interest" description="Disordered" evidence="1">
    <location>
        <begin position="723"/>
        <end position="744"/>
    </location>
</feature>
<comment type="caution">
    <text evidence="2">The sequence shown here is derived from an EMBL/GenBank/DDBJ whole genome shotgun (WGS) entry which is preliminary data.</text>
</comment>
<keyword evidence="3" id="KW-1185">Reference proteome</keyword>
<feature type="compositionally biased region" description="Polar residues" evidence="1">
    <location>
        <begin position="17"/>
        <end position="40"/>
    </location>
</feature>
<dbReference type="OrthoDB" id="2289785at2759"/>
<proteinExistence type="predicted"/>
<feature type="compositionally biased region" description="Basic and acidic residues" evidence="1">
    <location>
        <begin position="547"/>
        <end position="565"/>
    </location>
</feature>
<feature type="region of interest" description="Disordered" evidence="1">
    <location>
        <begin position="774"/>
        <end position="890"/>
    </location>
</feature>
<feature type="compositionally biased region" description="Polar residues" evidence="1">
    <location>
        <begin position="68"/>
        <end position="77"/>
    </location>
</feature>
<gene>
    <name evidence="2" type="ORF">K493DRAFT_336298</name>
</gene>
<sequence>MPGDPSSHSPRLVSSSINSNKSYRNSMQKSFAGSRAQQNRARLETSKISGPKPLNLPSLRREHATAPTVLSGSSWRTTHSDYNRQDPSPRTAPSNDPKHSTPVTNIRAWSSIVQVPSNTITDDDSSQTAAFKPGDSHEKGDGLAKSDDEDKGEERNWDEMSDESIDFSVDVLEFADGTVKIDKMGEDKVPSDPWKRPVSSNLPLDNSTPPPPPPPLPPSNTSEAKSRPKPSSPAVLEPLSPFATDAAPATDPHESINKSPNDPGSNHPKETLDHNHSALPNGTTRNDWAEKAMACAEDGSKNPSKELSWRRRAPVDKCPVSPEKFENQYPHRSIHPGEHHGGLDWRSSYANGKSRIAGQNARGRDDFDRSECDSKRDDRWAHQSEENDQDLDKRENCEPKDRMKYFQGENRRTPRFNPTFEKKGPSISDIDKIMSSIKRELSAKGTSIEEMKSRGPNASSEPNEKERRNSQEVGEDRELSERQELLDGGEPALSPDRKDSSYSSPLVAQKPPSSLHSNSTHISKVSSAEQVATGCVSNSRSSPPEPSQDKSRSWDTDKLAPKPFHENGPNTNTNSVPEAASLHSQDKPKRTTSADLSPGQAYSSSNRPRNESSFFSGKHGVDETLSSTDEPVDPSLLHRKDAAKNWIGKERKLQFYSNRSDSSIEIDHSAPFTFGKKYLFSSSQDEEVLGGKSKASKPSPIGEKRGVLAFGIDLAEGRSPIAFLEKGEDKQPSKAGKKHSTFNQSCNVFPKEFESIAGKLGSVGFMVASEIIDDAEKRPTGDKEGPGSPNGQQATKPSGKSEARSTGGPSESRIASWSRPSKNDHRKASAGGPLQDTPKAAWTNEKPISLENSNHSDAVNTGSDDPNNTKSSKASPPLKGRDLGYTAFSKAPPGKSNFMYTPLPQEMGSPTLWVKPHPGLRMAQGEPGSMGMSQVPMLPPLMDPSQAMPPRSPQQPVNTQYVQFVPLAMPPHQFMPPYANMPLAPYPQMNMTMDEMNQAGWVMQPAPMGQYHSMPNNPNYQYSKRGHHHHHERSPQQSFQRTPPYQNQNQNQHRPPAQNFPYSQQPPYSSKLSDPINASPRLPNTNIPPQFQRQAGLMTSNAPPNYSMYKGEMDGIPRNPNQSHPRHLNQRGRGAHAWSGMNQRPGNANYPTGFVSSHRGNSRNMY</sequence>
<organism evidence="2 3">
    <name type="scientific">Basidiobolus meristosporus CBS 931.73</name>
    <dbReference type="NCBI Taxonomy" id="1314790"/>
    <lineage>
        <taxon>Eukaryota</taxon>
        <taxon>Fungi</taxon>
        <taxon>Fungi incertae sedis</taxon>
        <taxon>Zoopagomycota</taxon>
        <taxon>Entomophthoromycotina</taxon>
        <taxon>Basidiobolomycetes</taxon>
        <taxon>Basidiobolales</taxon>
        <taxon>Basidiobolaceae</taxon>
        <taxon>Basidiobolus</taxon>
    </lineage>
</organism>
<feature type="region of interest" description="Disordered" evidence="1">
    <location>
        <begin position="1010"/>
        <end position="1090"/>
    </location>
</feature>
<feature type="compositionally biased region" description="Polar residues" evidence="1">
    <location>
        <begin position="85"/>
        <end position="94"/>
    </location>
</feature>
<dbReference type="AlphaFoldDB" id="A0A1Y1YJ40"/>
<reference evidence="2 3" key="1">
    <citation type="submission" date="2016-07" db="EMBL/GenBank/DDBJ databases">
        <title>Pervasive Adenine N6-methylation of Active Genes in Fungi.</title>
        <authorList>
            <consortium name="DOE Joint Genome Institute"/>
            <person name="Mondo S.J."/>
            <person name="Dannebaum R.O."/>
            <person name="Kuo R.C."/>
            <person name="Labutti K."/>
            <person name="Haridas S."/>
            <person name="Kuo A."/>
            <person name="Salamov A."/>
            <person name="Ahrendt S.R."/>
            <person name="Lipzen A."/>
            <person name="Sullivan W."/>
            <person name="Andreopoulos W.B."/>
            <person name="Clum A."/>
            <person name="Lindquist E."/>
            <person name="Daum C."/>
            <person name="Ramamoorthy G.K."/>
            <person name="Gryganskyi A."/>
            <person name="Culley D."/>
            <person name="Magnuson J.K."/>
            <person name="James T.Y."/>
            <person name="O'Malley M.A."/>
            <person name="Stajich J.E."/>
            <person name="Spatafora J.W."/>
            <person name="Visel A."/>
            <person name="Grigoriev I.V."/>
        </authorList>
    </citation>
    <scope>NUCLEOTIDE SEQUENCE [LARGE SCALE GENOMIC DNA]</scope>
    <source>
        <strain evidence="2 3">CBS 931.73</strain>
    </source>
</reference>
<feature type="compositionally biased region" description="Basic and acidic residues" evidence="1">
    <location>
        <begin position="774"/>
        <end position="785"/>
    </location>
</feature>
<feature type="compositionally biased region" description="Basic residues" evidence="1">
    <location>
        <begin position="1124"/>
        <end position="1134"/>
    </location>
</feature>
<dbReference type="EMBL" id="MCFE01000121">
    <property type="protein sequence ID" value="ORX98047.1"/>
    <property type="molecule type" value="Genomic_DNA"/>
</dbReference>
<feature type="compositionally biased region" description="Basic and acidic residues" evidence="1">
    <location>
        <begin position="134"/>
        <end position="158"/>
    </location>
</feature>
<feature type="region of interest" description="Disordered" evidence="1">
    <location>
        <begin position="1"/>
        <end position="166"/>
    </location>
</feature>
<feature type="compositionally biased region" description="Pro residues" evidence="1">
    <location>
        <begin position="208"/>
        <end position="218"/>
    </location>
</feature>
<protein>
    <submittedName>
        <fullName evidence="2">Uncharacterized protein</fullName>
    </submittedName>
</protein>
<dbReference type="Proteomes" id="UP000193498">
    <property type="component" value="Unassembled WGS sequence"/>
</dbReference>
<feature type="compositionally biased region" description="Polar residues" evidence="1">
    <location>
        <begin position="501"/>
        <end position="542"/>
    </location>
</feature>
<name>A0A1Y1YJ40_9FUNG</name>
<evidence type="ECO:0000256" key="1">
    <source>
        <dbReference type="SAM" id="MobiDB-lite"/>
    </source>
</evidence>
<feature type="compositionally biased region" description="Polar residues" evidence="1">
    <location>
        <begin position="1035"/>
        <end position="1053"/>
    </location>
</feature>
<feature type="compositionally biased region" description="Basic and acidic residues" evidence="1">
    <location>
        <begin position="420"/>
        <end position="453"/>
    </location>
</feature>
<feature type="compositionally biased region" description="Polar residues" evidence="1">
    <location>
        <begin position="591"/>
        <end position="615"/>
    </location>
</feature>
<evidence type="ECO:0000313" key="3">
    <source>
        <dbReference type="Proteomes" id="UP000193498"/>
    </source>
</evidence>